<organism evidence="2 3">
    <name type="scientific">Emergomyces pasteurianus Ep9510</name>
    <dbReference type="NCBI Taxonomy" id="1447872"/>
    <lineage>
        <taxon>Eukaryota</taxon>
        <taxon>Fungi</taxon>
        <taxon>Dikarya</taxon>
        <taxon>Ascomycota</taxon>
        <taxon>Pezizomycotina</taxon>
        <taxon>Eurotiomycetes</taxon>
        <taxon>Eurotiomycetidae</taxon>
        <taxon>Onygenales</taxon>
        <taxon>Ajellomycetaceae</taxon>
        <taxon>Emergomyces</taxon>
    </lineage>
</organism>
<evidence type="ECO:0000313" key="2">
    <source>
        <dbReference type="EMBL" id="OJD16761.1"/>
    </source>
</evidence>
<evidence type="ECO:0000256" key="1">
    <source>
        <dbReference type="SAM" id="MobiDB-lite"/>
    </source>
</evidence>
<gene>
    <name evidence="2" type="ORF">AJ78_03099</name>
</gene>
<dbReference type="Proteomes" id="UP000182235">
    <property type="component" value="Unassembled WGS sequence"/>
</dbReference>
<evidence type="ECO:0000313" key="3">
    <source>
        <dbReference type="Proteomes" id="UP000182235"/>
    </source>
</evidence>
<feature type="compositionally biased region" description="Polar residues" evidence="1">
    <location>
        <begin position="287"/>
        <end position="305"/>
    </location>
</feature>
<feature type="compositionally biased region" description="Polar residues" evidence="1">
    <location>
        <begin position="250"/>
        <end position="270"/>
    </location>
</feature>
<accession>A0A1J9PJY1</accession>
<dbReference type="AlphaFoldDB" id="A0A1J9PJY1"/>
<feature type="region of interest" description="Disordered" evidence="1">
    <location>
        <begin position="350"/>
        <end position="466"/>
    </location>
</feature>
<reference evidence="2 3" key="1">
    <citation type="submission" date="2015-07" db="EMBL/GenBank/DDBJ databases">
        <title>Emmonsia species relationships and genome sequence.</title>
        <authorList>
            <consortium name="The Broad Institute Genomics Platform"/>
            <person name="Cuomo C.A."/>
            <person name="Munoz J.F."/>
            <person name="Imamovic A."/>
            <person name="Priest M.E."/>
            <person name="Young S."/>
            <person name="Clay O.K."/>
            <person name="McEwen J.G."/>
        </authorList>
    </citation>
    <scope>NUCLEOTIDE SEQUENCE [LARGE SCALE GENOMIC DNA]</scope>
    <source>
        <strain evidence="2 3">UAMH 9510</strain>
    </source>
</reference>
<dbReference type="VEuPathDB" id="FungiDB:AJ78_03099"/>
<feature type="compositionally biased region" description="Basic and acidic residues" evidence="1">
    <location>
        <begin position="386"/>
        <end position="400"/>
    </location>
</feature>
<dbReference type="EMBL" id="LGRN01000093">
    <property type="protein sequence ID" value="OJD16761.1"/>
    <property type="molecule type" value="Genomic_DNA"/>
</dbReference>
<feature type="region of interest" description="Disordered" evidence="1">
    <location>
        <begin position="591"/>
        <end position="616"/>
    </location>
</feature>
<feature type="region of interest" description="Disordered" evidence="1">
    <location>
        <begin position="234"/>
        <end position="306"/>
    </location>
</feature>
<proteinExistence type="predicted"/>
<comment type="caution">
    <text evidence="2">The sequence shown here is derived from an EMBL/GenBank/DDBJ whole genome shotgun (WGS) entry which is preliminary data.</text>
</comment>
<feature type="compositionally biased region" description="Acidic residues" evidence="1">
    <location>
        <begin position="438"/>
        <end position="451"/>
    </location>
</feature>
<dbReference type="OrthoDB" id="4161727at2759"/>
<name>A0A1J9PJY1_9EURO</name>
<protein>
    <submittedName>
        <fullName evidence="2">Uncharacterized protein</fullName>
    </submittedName>
</protein>
<keyword evidence="3" id="KW-1185">Reference proteome</keyword>
<sequence length="809" mass="89884">MGWAFASSPIYRVGAKSRGNITPAERTRPNCSVYEKHGKKCGAGDTSEAMSPKLSKSLNKWWDNLRRTSSQEALGSCIDANNSKGDIKPLDVSENTPFDQSLLVHIWQSYAAFLKEAVLLSHEKRRFVKPAHENYRDSHEWYNARQSCGEDISFEELQNSAFELHRKGQKGRLTRTKEWLADHRNPSLRSFTSSSLSRSSRTRFSIIPDTPISPLSYHDARVSELPASALAELADTSPIKERQVPLRQPPSESTASTLPRYSVSENTKSNAHGPECGTEESPRNSKLESQYQPSLASSVDSCTSPKETHLKEATKIYNGDLITEVGSDHLQKSSPLADCQHKWGDTALPGIENLPFHEPQGDASPEAQLPDTGLNYATPYFQKSSPDNHQKLASHSDKKSGGSSFVHESNKDSSHISSTFGLGNGGDSHGGDGHGNCDESEGNSQGEEDDGNNNRKRKRFRSPNPGRTKRQFACVYHKYDPDTFHGDHDRKYLVCSGTSFEYISALRRHLARTHDEYVCAECYRTFESEEIRQNHTQTCTVRLRCSQEDKWASLWRERFAGVDMPESPYWEPTSRPPLPRLDTRVEGFPQQQWTDTSGSTNTCNPSPYNSGTSNILPHSVDDIRPNSNVKMPIADTTLQSSVEMQLRNQVETLEKRVSFLEQTILRFFASGNTTINFPASSLLSPDISSNNSPNGTTSGKNFAHGSLEHPGGVTIPSISLGHPTPSGTPTREAVANAILQSPTVGDETFIQHNELPSNLEISHIAEPLFHTQGNQSFDLPELPDMNPNIDFSWSEIQSSLDFASRVESM</sequence>
<dbReference type="STRING" id="1447872.A0A1J9PJY1"/>